<dbReference type="Proteomes" id="UP000248840">
    <property type="component" value="Unassembled WGS sequence"/>
</dbReference>
<evidence type="ECO:0000313" key="1">
    <source>
        <dbReference type="EMBL" id="RAR73763.1"/>
    </source>
</evidence>
<sequence>MARISIKPKPEHLQFLKKELIKKHGYSIINTIDCDWLSNKMNNKVSSDTLRRLFNVVKNDTTLSINSLNYCAEFCGHSDWGKFIEYYNQVAIDEFKYLLLKSLESDLETSLIIKKIESLKVNKEVYDLFIQIILIKALQKDETFFQNFFEFETLFVDIENNRYSVYFILQLLTTLCIKNEWIQKIACKYYYNLDKTYAFENDFFVEWVVTPQFEFYRTLLNQYYKLKKDNLSTHAFYHLILASYYANINDWKSFDSHYKDIQKINFSEIDANILLMRKKGVSLLYAKKYQPVLIEQLINDIKSIKFDLEYTDISDRITSLLIICLYLHQCKEYEIITHLAQKYIPTYNLLFTQWGEQNWNHFKILQTDSLLKTNQLEKAKDLFKSISNTNYDFNFSPITDTIYKNLEKELNKS</sequence>
<organism evidence="1 2">
    <name type="scientific">Flavobacterium aciduliphilum</name>
    <dbReference type="NCBI Taxonomy" id="1101402"/>
    <lineage>
        <taxon>Bacteria</taxon>
        <taxon>Pseudomonadati</taxon>
        <taxon>Bacteroidota</taxon>
        <taxon>Flavobacteriia</taxon>
        <taxon>Flavobacteriales</taxon>
        <taxon>Flavobacteriaceae</taxon>
        <taxon>Flavobacterium</taxon>
    </lineage>
</organism>
<gene>
    <name evidence="1" type="ORF">CLV55_10382</name>
</gene>
<keyword evidence="2" id="KW-1185">Reference proteome</keyword>
<evidence type="ECO:0000313" key="2">
    <source>
        <dbReference type="Proteomes" id="UP000248840"/>
    </source>
</evidence>
<protein>
    <submittedName>
        <fullName evidence="1">Uncharacterized protein</fullName>
    </submittedName>
</protein>
<proteinExistence type="predicted"/>
<comment type="caution">
    <text evidence="1">The sequence shown here is derived from an EMBL/GenBank/DDBJ whole genome shotgun (WGS) entry which is preliminary data.</text>
</comment>
<accession>A0A328YKZ5</accession>
<name>A0A328YKZ5_9FLAO</name>
<dbReference type="AlphaFoldDB" id="A0A328YKZ5"/>
<reference evidence="1 2" key="1">
    <citation type="submission" date="2018-06" db="EMBL/GenBank/DDBJ databases">
        <title>Genomic Encyclopedia of Archaeal and Bacterial Type Strains, Phase II (KMG-II): from individual species to whole genera.</title>
        <authorList>
            <person name="Goeker M."/>
        </authorList>
    </citation>
    <scope>NUCLEOTIDE SEQUENCE [LARGE SCALE GENOMIC DNA]</scope>
    <source>
        <strain evidence="1 2">DSM 25663</strain>
    </source>
</reference>
<dbReference type="EMBL" id="QLSZ01000003">
    <property type="protein sequence ID" value="RAR73763.1"/>
    <property type="molecule type" value="Genomic_DNA"/>
</dbReference>